<dbReference type="InterPro" id="IPR010982">
    <property type="entry name" value="Lambda_DNA-bd_dom_sf"/>
</dbReference>
<evidence type="ECO:0000256" key="2">
    <source>
        <dbReference type="ARBA" id="ARBA00023125"/>
    </source>
</evidence>
<dbReference type="Gene3D" id="1.10.260.40">
    <property type="entry name" value="lambda repressor-like DNA-binding domains"/>
    <property type="match status" value="1"/>
</dbReference>
<gene>
    <name evidence="6" type="ORF">BUW47_05725</name>
</gene>
<dbReference type="InterPro" id="IPR000843">
    <property type="entry name" value="HTH_LacI"/>
</dbReference>
<sequence length="334" mass="37861">MEKLTITDIAKLAGVSTATVSNYLNHNFNKMSPKTRAHLAKIINDTNYRPNSVARDLAKSENKTIGVSIADITNPFTAPVLSGISEVCDQYGYKMIFTNADNDPNNEVNNILRLRSENVTGFIIDSVNPDNPIYKSLSNDFTVMVDRQSVVTSFDTIVTDNTSSVQAMTQKMLDAGYDELYFVSWPLDKVSTRIKRYRGFLSATGYDDDSHLITVPHRGEQRLYEVFQEKIDEVMENRGDKKIGFFTMNAQVFLRLLRAMQHNNYTYPTDYGVATYEEFDWMTVMRPGISCIRQDSRRIGIDAAKLLKKKLETKEGGVPTTHIIPTTLIIRDSF</sequence>
<dbReference type="SUPFAM" id="SSF47413">
    <property type="entry name" value="lambda repressor-like DNA-binding domains"/>
    <property type="match status" value="1"/>
</dbReference>
<dbReference type="GO" id="GO:0003700">
    <property type="term" value="F:DNA-binding transcription factor activity"/>
    <property type="evidence" value="ECO:0007669"/>
    <property type="project" value="TreeGrafter"/>
</dbReference>
<dbReference type="PRINTS" id="PR00036">
    <property type="entry name" value="HTHLACI"/>
</dbReference>
<dbReference type="InterPro" id="IPR000792">
    <property type="entry name" value="Tscrpt_reg_LuxR_C"/>
</dbReference>
<dbReference type="OrthoDB" id="1639518at2"/>
<organism evidence="6 7">
    <name type="scientific">Limosilactobacillus fermentum</name>
    <name type="common">Lactobacillus fermentum</name>
    <dbReference type="NCBI Taxonomy" id="1613"/>
    <lineage>
        <taxon>Bacteria</taxon>
        <taxon>Bacillati</taxon>
        <taxon>Bacillota</taxon>
        <taxon>Bacilli</taxon>
        <taxon>Lactobacillales</taxon>
        <taxon>Lactobacillaceae</taxon>
        <taxon>Limosilactobacillus</taxon>
    </lineage>
</organism>
<evidence type="ECO:0000259" key="4">
    <source>
        <dbReference type="PROSITE" id="PS50043"/>
    </source>
</evidence>
<dbReference type="EMBL" id="CP019030">
    <property type="protein sequence ID" value="APU45954.1"/>
    <property type="molecule type" value="Genomic_DNA"/>
</dbReference>
<dbReference type="PROSITE" id="PS50043">
    <property type="entry name" value="HTH_LUXR_2"/>
    <property type="match status" value="1"/>
</dbReference>
<reference evidence="6 7" key="1">
    <citation type="submission" date="2016-12" db="EMBL/GenBank/DDBJ databases">
        <title>Complete Genome Sequence of Lactobacillus fermentum Strain SNUV175, a Probiotic for Treatment of Bacterial Vaginosis.</title>
        <authorList>
            <person name="Lee S."/>
            <person name="You H.J."/>
            <person name="Kwon B."/>
            <person name="Ko G."/>
        </authorList>
    </citation>
    <scope>NUCLEOTIDE SEQUENCE [LARGE SCALE GENOMIC DNA]</scope>
    <source>
        <strain evidence="6 7">SNUV175</strain>
    </source>
</reference>
<name>A0A1L7GVG3_LIMFE</name>
<dbReference type="InterPro" id="IPR028082">
    <property type="entry name" value="Peripla_BP_I"/>
</dbReference>
<dbReference type="Pfam" id="PF13377">
    <property type="entry name" value="Peripla_BP_3"/>
    <property type="match status" value="1"/>
</dbReference>
<evidence type="ECO:0000256" key="1">
    <source>
        <dbReference type="ARBA" id="ARBA00023015"/>
    </source>
</evidence>
<feature type="domain" description="HTH luxR-type" evidence="4">
    <location>
        <begin position="1"/>
        <end position="47"/>
    </location>
</feature>
<dbReference type="PROSITE" id="PS00356">
    <property type="entry name" value="HTH_LACI_1"/>
    <property type="match status" value="1"/>
</dbReference>
<dbReference type="GO" id="GO:0000976">
    <property type="term" value="F:transcription cis-regulatory region binding"/>
    <property type="evidence" value="ECO:0007669"/>
    <property type="project" value="TreeGrafter"/>
</dbReference>
<protein>
    <submittedName>
        <fullName evidence="6">Transcriptional regulator</fullName>
    </submittedName>
</protein>
<keyword evidence="3" id="KW-0804">Transcription</keyword>
<evidence type="ECO:0000313" key="7">
    <source>
        <dbReference type="Proteomes" id="UP000185427"/>
    </source>
</evidence>
<keyword evidence="2" id="KW-0238">DNA-binding</keyword>
<accession>A0A1L7GVG3</accession>
<dbReference type="SUPFAM" id="SSF53822">
    <property type="entry name" value="Periplasmic binding protein-like I"/>
    <property type="match status" value="1"/>
</dbReference>
<dbReference type="PANTHER" id="PTHR30146:SF109">
    <property type="entry name" value="HTH-TYPE TRANSCRIPTIONAL REGULATOR GALS"/>
    <property type="match status" value="1"/>
</dbReference>
<dbReference type="CDD" id="cd01392">
    <property type="entry name" value="HTH_LacI"/>
    <property type="match status" value="1"/>
</dbReference>
<dbReference type="AlphaFoldDB" id="A0A1L7GVG3"/>
<proteinExistence type="predicted"/>
<dbReference type="SMART" id="SM00354">
    <property type="entry name" value="HTH_LACI"/>
    <property type="match status" value="1"/>
</dbReference>
<evidence type="ECO:0000313" key="6">
    <source>
        <dbReference type="EMBL" id="APU45954.1"/>
    </source>
</evidence>
<evidence type="ECO:0000259" key="5">
    <source>
        <dbReference type="PROSITE" id="PS50932"/>
    </source>
</evidence>
<dbReference type="Gene3D" id="3.40.50.2300">
    <property type="match status" value="2"/>
</dbReference>
<keyword evidence="1" id="KW-0805">Transcription regulation</keyword>
<dbReference type="InterPro" id="IPR046335">
    <property type="entry name" value="LacI/GalR-like_sensor"/>
</dbReference>
<dbReference type="Pfam" id="PF00356">
    <property type="entry name" value="LacI"/>
    <property type="match status" value="1"/>
</dbReference>
<feature type="domain" description="HTH lacI-type" evidence="5">
    <location>
        <begin position="4"/>
        <end position="59"/>
    </location>
</feature>
<dbReference type="PANTHER" id="PTHR30146">
    <property type="entry name" value="LACI-RELATED TRANSCRIPTIONAL REPRESSOR"/>
    <property type="match status" value="1"/>
</dbReference>
<dbReference type="PROSITE" id="PS50932">
    <property type="entry name" value="HTH_LACI_2"/>
    <property type="match status" value="1"/>
</dbReference>
<dbReference type="Proteomes" id="UP000185427">
    <property type="component" value="Chromosome"/>
</dbReference>
<evidence type="ECO:0000256" key="3">
    <source>
        <dbReference type="ARBA" id="ARBA00023163"/>
    </source>
</evidence>
<dbReference type="RefSeq" id="WP_075667364.1">
    <property type="nucleotide sequence ID" value="NZ_CP019030.1"/>
</dbReference>